<dbReference type="EMBL" id="CP113864">
    <property type="protein sequence ID" value="WAM30873.1"/>
    <property type="molecule type" value="Genomic_DNA"/>
</dbReference>
<accession>A0ABY7BDJ1</accession>
<keyword evidence="2" id="KW-1185">Reference proteome</keyword>
<organism evidence="1 2">
    <name type="scientific">Caldicellulosiruptor naganoensis</name>
    <dbReference type="NCBI Taxonomy" id="29324"/>
    <lineage>
        <taxon>Bacteria</taxon>
        <taxon>Bacillati</taxon>
        <taxon>Bacillota</taxon>
        <taxon>Bacillota incertae sedis</taxon>
        <taxon>Caldicellulosiruptorales</taxon>
        <taxon>Caldicellulosiruptoraceae</taxon>
        <taxon>Caldicellulosiruptor</taxon>
    </lineage>
</organism>
<sequence length="80" mass="8927">MVIKDAQILVPEKIGLNVCYKLKNENVKKLFEVAKILAYFVLEELQSEAIEMHVTIGVSQPSPWYIKIIKVAPTAVLGAT</sequence>
<protein>
    <submittedName>
        <fullName evidence="1">Uncharacterized protein</fullName>
    </submittedName>
</protein>
<evidence type="ECO:0000313" key="2">
    <source>
        <dbReference type="Proteomes" id="UP001164745"/>
    </source>
</evidence>
<evidence type="ECO:0000313" key="1">
    <source>
        <dbReference type="EMBL" id="WAM30873.1"/>
    </source>
</evidence>
<proteinExistence type="predicted"/>
<name>A0ABY7BDJ1_9FIRM</name>
<reference evidence="1" key="1">
    <citation type="submission" date="2022-12" db="EMBL/GenBank/DDBJ databases">
        <authorList>
            <person name="Bing R.G."/>
            <person name="Willard D.J."/>
            <person name="Manesh M.J.H."/>
            <person name="Laemthong T."/>
            <person name="Crosby J.R."/>
            <person name="Kelly R.M."/>
        </authorList>
    </citation>
    <scope>NUCLEOTIDE SEQUENCE</scope>
    <source>
        <strain evidence="1">DSM 8991</strain>
    </source>
</reference>
<gene>
    <name evidence="1" type="ORF">OTJ99_001664</name>
</gene>
<dbReference type="Proteomes" id="UP001164745">
    <property type="component" value="Chromosome"/>
</dbReference>